<keyword evidence="2" id="KW-1185">Reference proteome</keyword>
<proteinExistence type="predicted"/>
<dbReference type="EMBL" id="CP011856">
    <property type="protein sequence ID" value="AKM54600.1"/>
    <property type="molecule type" value="Genomic_DNA"/>
</dbReference>
<protein>
    <submittedName>
        <fullName evidence="1">Uncharacterized protein</fullName>
    </submittedName>
</protein>
<dbReference type="RefSeq" id="WP_053040861.1">
    <property type="nucleotide sequence ID" value="NZ_CP011856.1"/>
</dbReference>
<evidence type="ECO:0000313" key="2">
    <source>
        <dbReference type="Proteomes" id="UP000035661"/>
    </source>
</evidence>
<sequence length="152" mass="18293">MKTMSIDLHYNKIKNQLETVVQTEKIIDSTNPIYMLLTDLKIIRNSPVVLSEDGFLERLNLLLADMYKILVLRCETLWAEYREEYYHHFRKNLNLKQEKEKFLIAAERQLVENYGNRLADIDFIYIQYLIYKLLTNEIQEISRRKIQAINFS</sequence>
<dbReference type="PATRIC" id="fig|743698.3.peg.1054"/>
<accession>A0A0H3XJ51</accession>
<dbReference type="STRING" id="315358.SERIO_v1c10440"/>
<gene>
    <name evidence="1" type="ORF">SERIO_v1c10440</name>
</gene>
<reference evidence="2" key="2">
    <citation type="submission" date="2015-06" db="EMBL/GenBank/DDBJ databases">
        <title>Complete genome sequence of Spiroplasma eriocheiris TDA-040725-5 (DSM 21848).</title>
        <authorList>
            <person name="Lo W.-S."/>
            <person name="Kuo C.-H."/>
        </authorList>
    </citation>
    <scope>NUCLEOTIDE SEQUENCE [LARGE SCALE GENOMIC DNA]</scope>
    <source>
        <strain evidence="2">TDA-040725-5</strain>
    </source>
</reference>
<evidence type="ECO:0000313" key="1">
    <source>
        <dbReference type="EMBL" id="AKM54600.1"/>
    </source>
</evidence>
<organism evidence="1 2">
    <name type="scientific">Spiroplasma eriocheiris</name>
    <dbReference type="NCBI Taxonomy" id="315358"/>
    <lineage>
        <taxon>Bacteria</taxon>
        <taxon>Bacillati</taxon>
        <taxon>Mycoplasmatota</taxon>
        <taxon>Mollicutes</taxon>
        <taxon>Entomoplasmatales</taxon>
        <taxon>Spiroplasmataceae</taxon>
        <taxon>Spiroplasma</taxon>
    </lineage>
</organism>
<dbReference type="Proteomes" id="UP000035661">
    <property type="component" value="Chromosome"/>
</dbReference>
<reference evidence="1 2" key="1">
    <citation type="journal article" date="2015" name="Genome Biol. Evol.">
        <title>Found and Lost: The Fates of Horizontally Acquired Genes in Arthropod-Symbiotic Spiroplasma.</title>
        <authorList>
            <person name="Lo W.S."/>
            <person name="Gasparich G.E."/>
            <person name="Kuo C.H."/>
        </authorList>
    </citation>
    <scope>NUCLEOTIDE SEQUENCE [LARGE SCALE GENOMIC DNA]</scope>
    <source>
        <strain evidence="2">TDA-040725-5</strain>
    </source>
</reference>
<dbReference type="AlphaFoldDB" id="A0A0H3XJ51"/>
<name>A0A0H3XJ51_9MOLU</name>
<dbReference type="KEGG" id="seri:SERIO_v1c10440"/>